<evidence type="ECO:0000313" key="3">
    <source>
        <dbReference type="Proteomes" id="UP000077266"/>
    </source>
</evidence>
<sequence length="284" mass="31872">MCQTHREKVQKETDFVQEQGLLRRQYVLCALRLSFFDEAEGQASSLLARWLAILDDVVEGYQAWSERVPDSPKRKPSVPPPPPTPKPKARPPPPPSPTVPPRTPARPSQSRVPDATPATPREPVVPPVSNDSEENPAPDCIRSDSNAPFISIAGTPFEDLTTFIYCDEHSSGRSGDSVVRYEGILNRGEEYRRVHLTVVRAHDESPAFLKRLVQGLHTWSSLRHRNILPILGMSQRPASASGLPALVSPWRESLGKYIDKRRNDDMHYSVKSLMLDLFMNTILQ</sequence>
<dbReference type="InParanoid" id="A0A165L268"/>
<evidence type="ECO:0000256" key="1">
    <source>
        <dbReference type="SAM" id="MobiDB-lite"/>
    </source>
</evidence>
<evidence type="ECO:0008006" key="4">
    <source>
        <dbReference type="Google" id="ProtNLM"/>
    </source>
</evidence>
<feature type="region of interest" description="Disordered" evidence="1">
    <location>
        <begin position="65"/>
        <end position="144"/>
    </location>
</feature>
<proteinExistence type="predicted"/>
<dbReference type="Proteomes" id="UP000077266">
    <property type="component" value="Unassembled WGS sequence"/>
</dbReference>
<name>A0A165L268_EXIGL</name>
<reference evidence="2 3" key="1">
    <citation type="journal article" date="2016" name="Mol. Biol. Evol.">
        <title>Comparative Genomics of Early-Diverging Mushroom-Forming Fungi Provides Insights into the Origins of Lignocellulose Decay Capabilities.</title>
        <authorList>
            <person name="Nagy L.G."/>
            <person name="Riley R."/>
            <person name="Tritt A."/>
            <person name="Adam C."/>
            <person name="Daum C."/>
            <person name="Floudas D."/>
            <person name="Sun H."/>
            <person name="Yadav J.S."/>
            <person name="Pangilinan J."/>
            <person name="Larsson K.H."/>
            <person name="Matsuura K."/>
            <person name="Barry K."/>
            <person name="Labutti K."/>
            <person name="Kuo R."/>
            <person name="Ohm R.A."/>
            <person name="Bhattacharya S.S."/>
            <person name="Shirouzu T."/>
            <person name="Yoshinaga Y."/>
            <person name="Martin F.M."/>
            <person name="Grigoriev I.V."/>
            <person name="Hibbett D.S."/>
        </authorList>
    </citation>
    <scope>NUCLEOTIDE SEQUENCE [LARGE SCALE GENOMIC DNA]</scope>
    <source>
        <strain evidence="2 3">HHB12029</strain>
    </source>
</reference>
<feature type="compositionally biased region" description="Pro residues" evidence="1">
    <location>
        <begin position="77"/>
        <end position="104"/>
    </location>
</feature>
<evidence type="ECO:0000313" key="2">
    <source>
        <dbReference type="EMBL" id="KZV97233.1"/>
    </source>
</evidence>
<accession>A0A165L268</accession>
<keyword evidence="3" id="KW-1185">Reference proteome</keyword>
<protein>
    <recommendedName>
        <fullName evidence="4">Protein kinase domain-containing protein</fullName>
    </recommendedName>
</protein>
<gene>
    <name evidence="2" type="ORF">EXIGLDRAFT_382919</name>
</gene>
<organism evidence="2 3">
    <name type="scientific">Exidia glandulosa HHB12029</name>
    <dbReference type="NCBI Taxonomy" id="1314781"/>
    <lineage>
        <taxon>Eukaryota</taxon>
        <taxon>Fungi</taxon>
        <taxon>Dikarya</taxon>
        <taxon>Basidiomycota</taxon>
        <taxon>Agaricomycotina</taxon>
        <taxon>Agaricomycetes</taxon>
        <taxon>Auriculariales</taxon>
        <taxon>Exidiaceae</taxon>
        <taxon>Exidia</taxon>
    </lineage>
</organism>
<dbReference type="EMBL" id="KV425932">
    <property type="protein sequence ID" value="KZV97233.1"/>
    <property type="molecule type" value="Genomic_DNA"/>
</dbReference>
<dbReference type="AlphaFoldDB" id="A0A165L268"/>